<reference evidence="2" key="1">
    <citation type="submission" date="2012-04" db="EMBL/GenBank/DDBJ databases">
        <title>The Genome Sequence of Fusarium oxysporum melonis.</title>
        <authorList>
            <consortium name="The Broad Institute Genome Sequencing Platform"/>
            <person name="Ma L.-J."/>
            <person name="Gale L.R."/>
            <person name="Schwartz D.C."/>
            <person name="Zhou S."/>
            <person name="Corby-Kistler H."/>
            <person name="Young S.K."/>
            <person name="Zeng Q."/>
            <person name="Gargeya S."/>
            <person name="Fitzgerald M."/>
            <person name="Haas B."/>
            <person name="Abouelleil A."/>
            <person name="Alvarado L."/>
            <person name="Arachchi H.M."/>
            <person name="Berlin A."/>
            <person name="Brown A."/>
            <person name="Chapman S.B."/>
            <person name="Chen Z."/>
            <person name="Dunbar C."/>
            <person name="Freedman E."/>
            <person name="Gearin G."/>
            <person name="Goldberg J."/>
            <person name="Griggs A."/>
            <person name="Gujja S."/>
            <person name="Heiman D."/>
            <person name="Howarth C."/>
            <person name="Larson L."/>
            <person name="Lui A."/>
            <person name="MacDonald P.J.P."/>
            <person name="Montmayeur A."/>
            <person name="Murphy C."/>
            <person name="Neiman D."/>
            <person name="Pearson M."/>
            <person name="Priest M."/>
            <person name="Roberts A."/>
            <person name="Saif S."/>
            <person name="Shea T."/>
            <person name="Shenoy N."/>
            <person name="Sisk P."/>
            <person name="Stolte C."/>
            <person name="Sykes S."/>
            <person name="Wortman J."/>
            <person name="Nusbaum C."/>
            <person name="Birren B."/>
        </authorList>
    </citation>
    <scope>NUCLEOTIDE SEQUENCE</scope>
    <source>
        <strain evidence="2">26406</strain>
    </source>
</reference>
<feature type="chain" id="PRO_5004934750" evidence="1">
    <location>
        <begin position="18"/>
        <end position="76"/>
    </location>
</feature>
<proteinExistence type="predicted"/>
<evidence type="ECO:0000313" key="2">
    <source>
        <dbReference type="EMBL" id="EXK23333.1"/>
    </source>
</evidence>
<accession>W9Z4Z7</accession>
<dbReference type="AlphaFoldDB" id="W9Z4Z7"/>
<name>W9Z4Z7_FUSOX</name>
<dbReference type="VEuPathDB" id="FungiDB:FOMG_19886"/>
<organism evidence="2">
    <name type="scientific">Fusarium oxysporum f. sp. melonis 26406</name>
    <dbReference type="NCBI Taxonomy" id="1089452"/>
    <lineage>
        <taxon>Eukaryota</taxon>
        <taxon>Fungi</taxon>
        <taxon>Dikarya</taxon>
        <taxon>Ascomycota</taxon>
        <taxon>Pezizomycotina</taxon>
        <taxon>Sordariomycetes</taxon>
        <taxon>Hypocreomycetidae</taxon>
        <taxon>Hypocreales</taxon>
        <taxon>Nectriaceae</taxon>
        <taxon>Fusarium</taxon>
        <taxon>Fusarium oxysporum species complex</taxon>
    </lineage>
</organism>
<sequence>MSYILQSLLLMTAQSFAMEPSHQGPIDALAQHIHRTRTHQVCPHQRQKWARTLTTAHQSVAWVLPALVTSPRKTAR</sequence>
<reference evidence="2" key="2">
    <citation type="submission" date="2014-02" db="EMBL/GenBank/DDBJ databases">
        <title>Annotation of the Genome Sequence of Fusarium oxysporum f. sp. melonis 26406.</title>
        <authorList>
            <consortium name="The Broad Institute Genomics Platform"/>
            <person name="Ma L.-J."/>
            <person name="Corby-Kistler H."/>
            <person name="Broz K."/>
            <person name="Gale L.R."/>
            <person name="Jonkers W."/>
            <person name="O'Donnell K."/>
            <person name="Ploetz R."/>
            <person name="Steinberg C."/>
            <person name="Schwartz D.C."/>
            <person name="VanEtten H."/>
            <person name="Zhou S."/>
            <person name="Young S.K."/>
            <person name="Zeng Q."/>
            <person name="Gargeya S."/>
            <person name="Fitzgerald M."/>
            <person name="Abouelleil A."/>
            <person name="Alvarado L."/>
            <person name="Chapman S.B."/>
            <person name="Gainer-Dewar J."/>
            <person name="Goldberg J."/>
            <person name="Griggs A."/>
            <person name="Gujja S."/>
            <person name="Hansen M."/>
            <person name="Howarth C."/>
            <person name="Imamovic A."/>
            <person name="Ireland A."/>
            <person name="Larimer J."/>
            <person name="McCowan C."/>
            <person name="Murphy C."/>
            <person name="Pearson M."/>
            <person name="Poon T.W."/>
            <person name="Priest M."/>
            <person name="Roberts A."/>
            <person name="Saif S."/>
            <person name="Shea T."/>
            <person name="Sykes S."/>
            <person name="Wortman J."/>
            <person name="Nusbaum C."/>
            <person name="Birren B."/>
        </authorList>
    </citation>
    <scope>NUCLEOTIDE SEQUENCE</scope>
    <source>
        <strain evidence="2">26406</strain>
    </source>
</reference>
<dbReference type="Proteomes" id="UP000030703">
    <property type="component" value="Unassembled WGS sequence"/>
</dbReference>
<evidence type="ECO:0000256" key="1">
    <source>
        <dbReference type="SAM" id="SignalP"/>
    </source>
</evidence>
<feature type="signal peptide" evidence="1">
    <location>
        <begin position="1"/>
        <end position="17"/>
    </location>
</feature>
<dbReference type="HOGENOM" id="CLU_2654576_0_0_1"/>
<protein>
    <submittedName>
        <fullName evidence="2">Uncharacterized protein</fullName>
    </submittedName>
</protein>
<gene>
    <name evidence="2" type="ORF">FOMG_19886</name>
</gene>
<dbReference type="EMBL" id="KI981032">
    <property type="protein sequence ID" value="EXK23333.1"/>
    <property type="molecule type" value="Genomic_DNA"/>
</dbReference>
<keyword evidence="1" id="KW-0732">Signal</keyword>